<gene>
    <name evidence="1" type="ORF">COS11_00530</name>
</gene>
<dbReference type="Proteomes" id="UP000228886">
    <property type="component" value="Unassembled WGS sequence"/>
</dbReference>
<evidence type="ECO:0000313" key="2">
    <source>
        <dbReference type="Proteomes" id="UP000228886"/>
    </source>
</evidence>
<protein>
    <recommendedName>
        <fullName evidence="3">Nucleotidyl transferase AbiEii/AbiGii toxin family protein</fullName>
    </recommendedName>
</protein>
<dbReference type="AlphaFoldDB" id="A0A2M7EAJ9"/>
<reference evidence="2" key="1">
    <citation type="submission" date="2017-09" db="EMBL/GenBank/DDBJ databases">
        <title>Depth-based differentiation of microbial function through sediment-hosted aquifers and enrichment of novel symbionts in the deep terrestrial subsurface.</title>
        <authorList>
            <person name="Probst A.J."/>
            <person name="Ladd B."/>
            <person name="Jarett J.K."/>
            <person name="Geller-Mcgrath D.E."/>
            <person name="Sieber C.M.K."/>
            <person name="Emerson J.B."/>
            <person name="Anantharaman K."/>
            <person name="Thomas B.C."/>
            <person name="Malmstrom R."/>
            <person name="Stieglmeier M."/>
            <person name="Klingl A."/>
            <person name="Woyke T."/>
            <person name="Ryan C.M."/>
            <person name="Banfield J.F."/>
        </authorList>
    </citation>
    <scope>NUCLEOTIDE SEQUENCE [LARGE SCALE GENOMIC DNA]</scope>
</reference>
<dbReference type="InterPro" id="IPR014942">
    <property type="entry name" value="AbiEii"/>
</dbReference>
<organism evidence="1 2">
    <name type="scientific">bacterium (Candidatus Ratteibacteria) CG01_land_8_20_14_3_00_40_19</name>
    <dbReference type="NCBI Taxonomy" id="2014290"/>
    <lineage>
        <taxon>Bacteria</taxon>
        <taxon>Candidatus Ratteibacteria</taxon>
    </lineage>
</organism>
<name>A0A2M7EAJ9_9BACT</name>
<dbReference type="Gene3D" id="3.10.450.620">
    <property type="entry name" value="JHP933, nucleotidyltransferase-like core domain"/>
    <property type="match status" value="1"/>
</dbReference>
<dbReference type="Pfam" id="PF08843">
    <property type="entry name" value="AbiEii"/>
    <property type="match status" value="1"/>
</dbReference>
<evidence type="ECO:0000313" key="1">
    <source>
        <dbReference type="EMBL" id="PIV64753.1"/>
    </source>
</evidence>
<dbReference type="EMBL" id="PETL01000030">
    <property type="protein sequence ID" value="PIV64753.1"/>
    <property type="molecule type" value="Genomic_DNA"/>
</dbReference>
<proteinExistence type="predicted"/>
<accession>A0A2M7EAJ9</accession>
<sequence length="258" mass="29988">MRNTGANPFQLREIFHLEFLRWFTRKVKVKCYALKGGVNLRFFFNSFRYSEDMDLDINDVELNTLKDIVMKILRLPPFQDGLKPFGIERIVPPDITRAKQTTTTQRFKIHLITSAGDDLFTKIEFSRRGFKGKVIIQPVLDPVLREYKLPPLLVPHYDTRSAIAQKIDALATRALIQARDIFDLYILSSQYKPSKTEKIKISAAKLSRVERDVFAVSFEQFRDTVISYLSSEDQAGYNSPSLWEEVRLKVSNFIEELQ</sequence>
<comment type="caution">
    <text evidence="1">The sequence shown here is derived from an EMBL/GenBank/DDBJ whole genome shotgun (WGS) entry which is preliminary data.</text>
</comment>
<evidence type="ECO:0008006" key="3">
    <source>
        <dbReference type="Google" id="ProtNLM"/>
    </source>
</evidence>